<feature type="domain" description="UvrD-like helicase ATP-binding" evidence="7">
    <location>
        <begin position="391"/>
        <end position="543"/>
    </location>
</feature>
<protein>
    <recommendedName>
        <fullName evidence="5">DNA 3'-5' helicase II</fullName>
    </recommendedName>
</protein>
<sequence>MRRNENNTRVFQGKPLVKDMAEAAAKIKTLDLSSRQQERWQAILAALIEQGDKHGFSADELASLAQFASSAGDPARQSETERVIRTLDDMAREGLISKETTLSAYIRYKVVNSSKELLDLICRLEKDFLEILELAAPDEELETPLVIDLRQVNQQLLDQGHGKSSPQALNYLLHGLSRDGKGLAGKQGSISLRVRGSNRYSILLHRDWLTMRKTVQIRQVAAQVAMKVILDAIPPSANKNASLLVEFSLEQVMAGLRRNLNLLPKLKDPLAAAERAITFLHEQKIIILQQGLAVFRQAMTISINPEAKGRRYTQKDYAPLQTHYQERNFQIHVMNEYARRALDKLSAAKGFVASYFNDEKDDFVRRFFPGKEEFLKHATSEQSYLRIVDELKNAKQQAIVSTKADSNMLVLAGPGSGKTRSVAHRVAFLLRVNRIRPQAILVLCFNRSAVFSLRRKMRELVGREMSRVTTLTFHGLALRLTGRSLATAQNRRRNDDIDFRAIIKDAIALLKGQKDVVGLGDGLPRDTLIGRYSHILVDEYQDI</sequence>
<dbReference type="PROSITE" id="PS51198">
    <property type="entry name" value="UVRD_HELICASE_ATP_BIND"/>
    <property type="match status" value="1"/>
</dbReference>
<dbReference type="InterPro" id="IPR027417">
    <property type="entry name" value="P-loop_NTPase"/>
</dbReference>
<name>A0A832J4N0_9GAMM</name>
<dbReference type="Gene3D" id="3.40.50.300">
    <property type="entry name" value="P-loop containing nucleotide triphosphate hydrolases"/>
    <property type="match status" value="1"/>
</dbReference>
<evidence type="ECO:0000256" key="3">
    <source>
        <dbReference type="ARBA" id="ARBA00022806"/>
    </source>
</evidence>
<organism evidence="8">
    <name type="scientific">Candidatus Tenderia electrophaga</name>
    <dbReference type="NCBI Taxonomy" id="1748243"/>
    <lineage>
        <taxon>Bacteria</taxon>
        <taxon>Pseudomonadati</taxon>
        <taxon>Pseudomonadota</taxon>
        <taxon>Gammaproteobacteria</taxon>
        <taxon>Candidatus Tenderiales</taxon>
        <taxon>Candidatus Tenderiaceae</taxon>
        <taxon>Candidatus Tenderia</taxon>
    </lineage>
</organism>
<dbReference type="SUPFAM" id="SSF52540">
    <property type="entry name" value="P-loop containing nucleoside triphosphate hydrolases"/>
    <property type="match status" value="1"/>
</dbReference>
<evidence type="ECO:0000256" key="1">
    <source>
        <dbReference type="ARBA" id="ARBA00022741"/>
    </source>
</evidence>
<dbReference type="GO" id="GO:0003677">
    <property type="term" value="F:DNA binding"/>
    <property type="evidence" value="ECO:0007669"/>
    <property type="project" value="InterPro"/>
</dbReference>
<dbReference type="InterPro" id="IPR014016">
    <property type="entry name" value="UvrD-like_ATP-bd"/>
</dbReference>
<evidence type="ECO:0000313" key="8">
    <source>
        <dbReference type="EMBL" id="HHJ81254.1"/>
    </source>
</evidence>
<keyword evidence="2 6" id="KW-0378">Hydrolase</keyword>
<gene>
    <name evidence="8" type="ORF">ENJ65_06430</name>
</gene>
<dbReference type="PANTHER" id="PTHR11070">
    <property type="entry name" value="UVRD / RECB / PCRA DNA HELICASE FAMILY MEMBER"/>
    <property type="match status" value="1"/>
</dbReference>
<keyword evidence="1 6" id="KW-0547">Nucleotide-binding</keyword>
<reference evidence="8" key="1">
    <citation type="journal article" date="2020" name="mSystems">
        <title>Genome- and Community-Level Interaction Insights into Carbon Utilization and Element Cycling Functions of Hydrothermarchaeota in Hydrothermal Sediment.</title>
        <authorList>
            <person name="Zhou Z."/>
            <person name="Liu Y."/>
            <person name="Xu W."/>
            <person name="Pan J."/>
            <person name="Luo Z.H."/>
            <person name="Li M."/>
        </authorList>
    </citation>
    <scope>NUCLEOTIDE SEQUENCE [LARGE SCALE GENOMIC DNA]</scope>
    <source>
        <strain evidence="8">HyVt-505</strain>
    </source>
</reference>
<dbReference type="GO" id="GO:0043138">
    <property type="term" value="F:3'-5' DNA helicase activity"/>
    <property type="evidence" value="ECO:0007669"/>
    <property type="project" value="TreeGrafter"/>
</dbReference>
<dbReference type="GO" id="GO:0005524">
    <property type="term" value="F:ATP binding"/>
    <property type="evidence" value="ECO:0007669"/>
    <property type="project" value="UniProtKB-UniRule"/>
</dbReference>
<dbReference type="EMBL" id="DRNF01000406">
    <property type="protein sequence ID" value="HHJ81254.1"/>
    <property type="molecule type" value="Genomic_DNA"/>
</dbReference>
<dbReference type="CDD" id="cd17932">
    <property type="entry name" value="DEXQc_UvrD"/>
    <property type="match status" value="1"/>
</dbReference>
<dbReference type="PANTHER" id="PTHR11070:SF2">
    <property type="entry name" value="ATP-DEPENDENT DNA HELICASE SRS2"/>
    <property type="match status" value="1"/>
</dbReference>
<evidence type="ECO:0000256" key="6">
    <source>
        <dbReference type="PROSITE-ProRule" id="PRU00560"/>
    </source>
</evidence>
<comment type="caution">
    <text evidence="8">The sequence shown here is derived from an EMBL/GenBank/DDBJ whole genome shotgun (WGS) entry which is preliminary data.</text>
</comment>
<keyword evidence="4 6" id="KW-0067">ATP-binding</keyword>
<keyword evidence="3 6" id="KW-0347">Helicase</keyword>
<proteinExistence type="predicted"/>
<accession>A0A832J4N0</accession>
<feature type="binding site" evidence="6">
    <location>
        <begin position="412"/>
        <end position="419"/>
    </location>
    <ligand>
        <name>ATP</name>
        <dbReference type="ChEBI" id="CHEBI:30616"/>
    </ligand>
</feature>
<dbReference type="Pfam" id="PF00580">
    <property type="entry name" value="UvrD-helicase"/>
    <property type="match status" value="1"/>
</dbReference>
<dbReference type="GO" id="GO:0000725">
    <property type="term" value="P:recombinational repair"/>
    <property type="evidence" value="ECO:0007669"/>
    <property type="project" value="TreeGrafter"/>
</dbReference>
<dbReference type="GO" id="GO:0016787">
    <property type="term" value="F:hydrolase activity"/>
    <property type="evidence" value="ECO:0007669"/>
    <property type="project" value="UniProtKB-UniRule"/>
</dbReference>
<evidence type="ECO:0000256" key="2">
    <source>
        <dbReference type="ARBA" id="ARBA00022801"/>
    </source>
</evidence>
<dbReference type="AlphaFoldDB" id="A0A832J4N0"/>
<dbReference type="Proteomes" id="UP000885832">
    <property type="component" value="Unassembled WGS sequence"/>
</dbReference>
<evidence type="ECO:0000256" key="5">
    <source>
        <dbReference type="ARBA" id="ARBA00034923"/>
    </source>
</evidence>
<evidence type="ECO:0000256" key="4">
    <source>
        <dbReference type="ARBA" id="ARBA00022840"/>
    </source>
</evidence>
<dbReference type="InterPro" id="IPR000212">
    <property type="entry name" value="DNA_helicase_UvrD/REP"/>
</dbReference>
<evidence type="ECO:0000259" key="7">
    <source>
        <dbReference type="PROSITE" id="PS51198"/>
    </source>
</evidence>
<feature type="non-terminal residue" evidence="8">
    <location>
        <position position="543"/>
    </location>
</feature>